<feature type="transmembrane region" description="Helical" evidence="5">
    <location>
        <begin position="20"/>
        <end position="42"/>
    </location>
</feature>
<dbReference type="PANTHER" id="PTHR23510:SF25">
    <property type="entry name" value="MFS DOMAIN-CONTAINING PROTEIN"/>
    <property type="match status" value="1"/>
</dbReference>
<gene>
    <name evidence="6" type="ORF">PFISCL1PPCAC_14583</name>
</gene>
<feature type="non-terminal residue" evidence="6">
    <location>
        <position position="1"/>
    </location>
</feature>
<sequence>SGLPYPGVFIIPPNIKLNIYTAPVWFAIITNIIAIVLAIVSLEDPKEDLPVKSEPSTSFSFTSIRDRLSNIKSLNLPWILILLVILEKVVNQLQMGSMGAIAGPMFTAMYALSGEE</sequence>
<accession>A0AAV5VXN7</accession>
<evidence type="ECO:0000313" key="6">
    <source>
        <dbReference type="EMBL" id="GMT23286.1"/>
    </source>
</evidence>
<evidence type="ECO:0000313" key="7">
    <source>
        <dbReference type="Proteomes" id="UP001432322"/>
    </source>
</evidence>
<evidence type="ECO:0000256" key="2">
    <source>
        <dbReference type="ARBA" id="ARBA00022692"/>
    </source>
</evidence>
<reference evidence="6" key="1">
    <citation type="submission" date="2023-10" db="EMBL/GenBank/DDBJ databases">
        <title>Genome assembly of Pristionchus species.</title>
        <authorList>
            <person name="Yoshida K."/>
            <person name="Sommer R.J."/>
        </authorList>
    </citation>
    <scope>NUCLEOTIDE SEQUENCE</scope>
    <source>
        <strain evidence="6">RS5133</strain>
    </source>
</reference>
<dbReference type="InterPro" id="IPR051068">
    <property type="entry name" value="MFS_Domain-Containing_Protein"/>
</dbReference>
<evidence type="ECO:0000256" key="1">
    <source>
        <dbReference type="ARBA" id="ARBA00004141"/>
    </source>
</evidence>
<protein>
    <submittedName>
        <fullName evidence="6">Uncharacterized protein</fullName>
    </submittedName>
</protein>
<keyword evidence="4 5" id="KW-0472">Membrane</keyword>
<organism evidence="6 7">
    <name type="scientific">Pristionchus fissidentatus</name>
    <dbReference type="NCBI Taxonomy" id="1538716"/>
    <lineage>
        <taxon>Eukaryota</taxon>
        <taxon>Metazoa</taxon>
        <taxon>Ecdysozoa</taxon>
        <taxon>Nematoda</taxon>
        <taxon>Chromadorea</taxon>
        <taxon>Rhabditida</taxon>
        <taxon>Rhabditina</taxon>
        <taxon>Diplogasteromorpha</taxon>
        <taxon>Diplogasteroidea</taxon>
        <taxon>Neodiplogasteridae</taxon>
        <taxon>Pristionchus</taxon>
    </lineage>
</organism>
<dbReference type="AlphaFoldDB" id="A0AAV5VXN7"/>
<feature type="non-terminal residue" evidence="6">
    <location>
        <position position="116"/>
    </location>
</feature>
<evidence type="ECO:0000256" key="3">
    <source>
        <dbReference type="ARBA" id="ARBA00022989"/>
    </source>
</evidence>
<dbReference type="PANTHER" id="PTHR23510">
    <property type="entry name" value="INNER MEMBRANE TRANSPORT PROTEIN YAJR"/>
    <property type="match status" value="1"/>
</dbReference>
<evidence type="ECO:0000256" key="5">
    <source>
        <dbReference type="SAM" id="Phobius"/>
    </source>
</evidence>
<dbReference type="Proteomes" id="UP001432322">
    <property type="component" value="Unassembled WGS sequence"/>
</dbReference>
<dbReference type="EMBL" id="BTSY01000004">
    <property type="protein sequence ID" value="GMT23286.1"/>
    <property type="molecule type" value="Genomic_DNA"/>
</dbReference>
<proteinExistence type="predicted"/>
<comment type="subcellular location">
    <subcellularLocation>
        <location evidence="1">Membrane</location>
        <topology evidence="1">Multi-pass membrane protein</topology>
    </subcellularLocation>
</comment>
<keyword evidence="2 5" id="KW-0812">Transmembrane</keyword>
<name>A0AAV5VXN7_9BILA</name>
<evidence type="ECO:0000256" key="4">
    <source>
        <dbReference type="ARBA" id="ARBA00023136"/>
    </source>
</evidence>
<keyword evidence="3 5" id="KW-1133">Transmembrane helix</keyword>
<comment type="caution">
    <text evidence="6">The sequence shown here is derived from an EMBL/GenBank/DDBJ whole genome shotgun (WGS) entry which is preliminary data.</text>
</comment>
<dbReference type="GO" id="GO:0005765">
    <property type="term" value="C:lysosomal membrane"/>
    <property type="evidence" value="ECO:0007669"/>
    <property type="project" value="TreeGrafter"/>
</dbReference>
<keyword evidence="7" id="KW-1185">Reference proteome</keyword>